<dbReference type="FunFam" id="2.40.50.140:FF:000015">
    <property type="entry name" value="Eukaryotic translation initiation factor 2 subunit alpha"/>
    <property type="match status" value="1"/>
</dbReference>
<dbReference type="SUPFAM" id="SSF110993">
    <property type="entry name" value="eIF-2-alpha, C-terminal domain"/>
    <property type="match status" value="1"/>
</dbReference>
<dbReference type="CDD" id="cd04452">
    <property type="entry name" value="S1_IF2_alpha"/>
    <property type="match status" value="1"/>
</dbReference>
<feature type="region of interest" description="Disordered" evidence="5">
    <location>
        <begin position="306"/>
        <end position="340"/>
    </location>
</feature>
<dbReference type="Gene3D" id="2.40.50.140">
    <property type="entry name" value="Nucleic acid-binding proteins"/>
    <property type="match status" value="1"/>
</dbReference>
<evidence type="ECO:0000256" key="4">
    <source>
        <dbReference type="ARBA" id="ARBA00022917"/>
    </source>
</evidence>
<dbReference type="SUPFAM" id="SSF50249">
    <property type="entry name" value="Nucleic acid-binding proteins"/>
    <property type="match status" value="1"/>
</dbReference>
<dbReference type="Pfam" id="PF00575">
    <property type="entry name" value="S1"/>
    <property type="match status" value="1"/>
</dbReference>
<dbReference type="Proteomes" id="UP000002051">
    <property type="component" value="Chromosome 3"/>
</dbReference>
<dbReference type="SUPFAM" id="SSF116742">
    <property type="entry name" value="eIF2alpha middle domain-like"/>
    <property type="match status" value="1"/>
</dbReference>
<dbReference type="HOGENOM" id="CLU_033458_0_1_1"/>
<dbReference type="GO" id="GO:0006413">
    <property type="term" value="P:translational initiation"/>
    <property type="evidence" value="ECO:0000318"/>
    <property type="project" value="GO_Central"/>
</dbReference>
<dbReference type="GO" id="GO:0043022">
    <property type="term" value="F:ribosome binding"/>
    <property type="evidence" value="ECO:0000318"/>
    <property type="project" value="GO_Central"/>
</dbReference>
<gene>
    <name evidence="9" type="primary">11418000</name>
    <name evidence="7" type="ordered locus">MTR_3g071560</name>
    <name evidence="8" type="ORF">MtrunA17_Chr3g0114021</name>
</gene>
<proteinExistence type="inferred from homology"/>
<dbReference type="InterPro" id="IPR012340">
    <property type="entry name" value="NA-bd_OB-fold"/>
</dbReference>
<dbReference type="OMA" id="WNNTEAL"/>
<evidence type="ECO:0000313" key="7">
    <source>
        <dbReference type="EMBL" id="AES71220.1"/>
    </source>
</evidence>
<dbReference type="ExpressionAtlas" id="G7J2B5">
    <property type="expression patterns" value="differential"/>
</dbReference>
<evidence type="ECO:0000256" key="3">
    <source>
        <dbReference type="ARBA" id="ARBA00022553"/>
    </source>
</evidence>
<evidence type="ECO:0000313" key="11">
    <source>
        <dbReference type="Proteomes" id="UP000265566"/>
    </source>
</evidence>
<evidence type="ECO:0000313" key="8">
    <source>
        <dbReference type="EMBL" id="RHN68446.1"/>
    </source>
</evidence>
<dbReference type="EMBL" id="CM001219">
    <property type="protein sequence ID" value="AES71220.1"/>
    <property type="molecule type" value="Genomic_DNA"/>
</dbReference>
<keyword evidence="10" id="KW-1185">Reference proteome</keyword>
<evidence type="ECO:0000256" key="5">
    <source>
        <dbReference type="SAM" id="MobiDB-lite"/>
    </source>
</evidence>
<evidence type="ECO:0000313" key="10">
    <source>
        <dbReference type="Proteomes" id="UP000002051"/>
    </source>
</evidence>
<comment type="similarity">
    <text evidence="1">Belongs to the eIF-2-alpha family.</text>
</comment>
<dbReference type="GO" id="GO:0003743">
    <property type="term" value="F:translation initiation factor activity"/>
    <property type="evidence" value="ECO:0000318"/>
    <property type="project" value="GO_Central"/>
</dbReference>
<dbReference type="GO" id="GO:0003723">
    <property type="term" value="F:RNA binding"/>
    <property type="evidence" value="ECO:0007669"/>
    <property type="project" value="InterPro"/>
</dbReference>
<dbReference type="InterPro" id="IPR003029">
    <property type="entry name" value="S1_domain"/>
</dbReference>
<dbReference type="InterPro" id="IPR011488">
    <property type="entry name" value="TIF_2_asu"/>
</dbReference>
<name>G7J2B5_MEDTR</name>
<dbReference type="eggNOG" id="KOG2916">
    <property type="taxonomic scope" value="Eukaryota"/>
</dbReference>
<dbReference type="FunFam" id="3.30.70.1130:FF:000001">
    <property type="entry name" value="Eukaryotic translation initiation factor 2 subunit 1"/>
    <property type="match status" value="1"/>
</dbReference>
<dbReference type="GO" id="GO:0033290">
    <property type="term" value="C:eukaryotic 48S preinitiation complex"/>
    <property type="evidence" value="ECO:0000318"/>
    <property type="project" value="GO_Central"/>
</dbReference>
<dbReference type="Gene3D" id="1.10.150.190">
    <property type="entry name" value="Translation initiation factor 2, subunit 1, domain 2"/>
    <property type="match status" value="1"/>
</dbReference>
<accession>G7J2B5</accession>
<reference evidence="9" key="3">
    <citation type="submission" date="2015-04" db="UniProtKB">
        <authorList>
            <consortium name="EnsemblPlants"/>
        </authorList>
    </citation>
    <scope>IDENTIFICATION</scope>
    <source>
        <strain evidence="9">cv. Jemalong A17</strain>
    </source>
</reference>
<dbReference type="OrthoDB" id="1685042at2759"/>
<dbReference type="PANTHER" id="PTHR10602:SF0">
    <property type="entry name" value="EUKARYOTIC TRANSLATION INITIATION FACTOR 2 SUBUNIT 1"/>
    <property type="match status" value="1"/>
</dbReference>
<reference evidence="11" key="4">
    <citation type="journal article" date="2018" name="Nat. Plants">
        <title>Whole-genome landscape of Medicago truncatula symbiotic genes.</title>
        <authorList>
            <person name="Pecrix Y."/>
            <person name="Staton S.E."/>
            <person name="Sallet E."/>
            <person name="Lelandais-Briere C."/>
            <person name="Moreau S."/>
            <person name="Carrere S."/>
            <person name="Blein T."/>
            <person name="Jardinaud M.F."/>
            <person name="Latrasse D."/>
            <person name="Zouine M."/>
            <person name="Zahm M."/>
            <person name="Kreplak J."/>
            <person name="Mayjonade B."/>
            <person name="Satge C."/>
            <person name="Perez M."/>
            <person name="Cauet S."/>
            <person name="Marande W."/>
            <person name="Chantry-Darmon C."/>
            <person name="Lopez-Roques C."/>
            <person name="Bouchez O."/>
            <person name="Berard A."/>
            <person name="Debelle F."/>
            <person name="Munos S."/>
            <person name="Bendahmane A."/>
            <person name="Berges H."/>
            <person name="Niebel A."/>
            <person name="Buitink J."/>
            <person name="Frugier F."/>
            <person name="Benhamed M."/>
            <person name="Crespi M."/>
            <person name="Gouzy J."/>
            <person name="Gamas P."/>
        </authorList>
    </citation>
    <scope>NUCLEOTIDE SEQUENCE [LARGE SCALE GENOMIC DNA]</scope>
    <source>
        <strain evidence="11">cv. Jemalong A17</strain>
    </source>
</reference>
<feature type="compositionally biased region" description="Acidic residues" evidence="5">
    <location>
        <begin position="309"/>
        <end position="332"/>
    </location>
</feature>
<dbReference type="InterPro" id="IPR044126">
    <property type="entry name" value="S1_IF2_alpha"/>
</dbReference>
<dbReference type="EnsemblPlants" id="AES71220">
    <property type="protein sequence ID" value="AES71220"/>
    <property type="gene ID" value="MTR_3g071560"/>
</dbReference>
<keyword evidence="4" id="KW-0648">Protein biosynthesis</keyword>
<organism evidence="7 10">
    <name type="scientific">Medicago truncatula</name>
    <name type="common">Barrel medic</name>
    <name type="synonym">Medicago tribuloides</name>
    <dbReference type="NCBI Taxonomy" id="3880"/>
    <lineage>
        <taxon>Eukaryota</taxon>
        <taxon>Viridiplantae</taxon>
        <taxon>Streptophyta</taxon>
        <taxon>Embryophyta</taxon>
        <taxon>Tracheophyta</taxon>
        <taxon>Spermatophyta</taxon>
        <taxon>Magnoliopsida</taxon>
        <taxon>eudicotyledons</taxon>
        <taxon>Gunneridae</taxon>
        <taxon>Pentapetalae</taxon>
        <taxon>rosids</taxon>
        <taxon>fabids</taxon>
        <taxon>Fabales</taxon>
        <taxon>Fabaceae</taxon>
        <taxon>Papilionoideae</taxon>
        <taxon>50 kb inversion clade</taxon>
        <taxon>NPAAA clade</taxon>
        <taxon>Hologalegina</taxon>
        <taxon>IRL clade</taxon>
        <taxon>Trifolieae</taxon>
        <taxon>Medicago</taxon>
    </lineage>
</organism>
<dbReference type="Gramene" id="rna16805">
    <property type="protein sequence ID" value="RHN68446.1"/>
    <property type="gene ID" value="gene16805"/>
</dbReference>
<dbReference type="Proteomes" id="UP000265566">
    <property type="component" value="Chromosome 3"/>
</dbReference>
<dbReference type="InterPro" id="IPR024054">
    <property type="entry name" value="TIF2_asu_middle_sf"/>
</dbReference>
<dbReference type="SMART" id="SM00316">
    <property type="entry name" value="S1"/>
    <property type="match status" value="1"/>
</dbReference>
<dbReference type="FunFam" id="1.10.150.190:FF:000003">
    <property type="entry name" value="Eukaryotic translation initiation factor 2 subunit alpha"/>
    <property type="match status" value="1"/>
</dbReference>
<dbReference type="PaxDb" id="3880-AES71220"/>
<reference evidence="7 10" key="2">
    <citation type="journal article" date="2014" name="BMC Genomics">
        <title>An improved genome release (version Mt4.0) for the model legume Medicago truncatula.</title>
        <authorList>
            <person name="Tang H."/>
            <person name="Krishnakumar V."/>
            <person name="Bidwell S."/>
            <person name="Rosen B."/>
            <person name="Chan A."/>
            <person name="Zhou S."/>
            <person name="Gentzbittel L."/>
            <person name="Childs K.L."/>
            <person name="Yandell M."/>
            <person name="Gundlach H."/>
            <person name="Mayer K.F."/>
            <person name="Schwartz D.C."/>
            <person name="Town C.D."/>
        </authorList>
    </citation>
    <scope>GENOME REANNOTATION</scope>
    <source>
        <strain evidence="9 10">cv. Jemalong A17</strain>
    </source>
</reference>
<sequence>MAPNLECRMYEARYPEVDMAVMIQVKNIADMGAYVSLLEYNNIEGMILFSELSRRRIRSVSSLIKVGRIEPVMVLRVDKEKGYIDLSKRRVSEEDIQACEERYNKSKLVHSIMRHVAETLNLDLEDLYVHIGWPLYRKYGHAFEAFKRVLADPDAVLSALTREIKEVGPDGQEVTKVVPAVSEEVKESLLMNIRRRMTPQPLKLRADIEMKCFQFDGVLHIKEAMRKAEAAGNDDCPVNIKLVAPPLYVLTTHTLDKEQGILVLKNAIACCMESIEKHKGKLTVKEQPKVVSERDDKMLIDIMNKIQQDNEEVGGDDDSEEEEDTGMGEVDLDNGNAITE</sequence>
<evidence type="ECO:0000256" key="1">
    <source>
        <dbReference type="ARBA" id="ARBA00007223"/>
    </source>
</evidence>
<dbReference type="Gene3D" id="3.30.70.1130">
    <property type="entry name" value="EIF_2_alpha"/>
    <property type="match status" value="1"/>
</dbReference>
<dbReference type="PANTHER" id="PTHR10602">
    <property type="entry name" value="EUKARYOTIC TRANSLATION INITIATION FACTOR 2 SUBUNIT 1"/>
    <property type="match status" value="1"/>
</dbReference>
<evidence type="ECO:0000256" key="2">
    <source>
        <dbReference type="ARBA" id="ARBA00022540"/>
    </source>
</evidence>
<reference evidence="8" key="5">
    <citation type="journal article" date="2018" name="Nat. Plants">
        <title>Whole-genome landscape of Medicago truncatula symbiotic genes.</title>
        <authorList>
            <person name="Pecrix Y."/>
            <person name="Gamas P."/>
            <person name="Carrere S."/>
        </authorList>
    </citation>
    <scope>NUCLEOTIDE SEQUENCE</scope>
    <source>
        <tissue evidence="8">Leaves</tissue>
    </source>
</reference>
<reference evidence="7 10" key="1">
    <citation type="journal article" date="2011" name="Nature">
        <title>The Medicago genome provides insight into the evolution of rhizobial symbioses.</title>
        <authorList>
            <person name="Young N.D."/>
            <person name="Debelle F."/>
            <person name="Oldroyd G.E."/>
            <person name="Geurts R."/>
            <person name="Cannon S.B."/>
            <person name="Udvardi M.K."/>
            <person name="Benedito V.A."/>
            <person name="Mayer K.F."/>
            <person name="Gouzy J."/>
            <person name="Schoof H."/>
            <person name="Van de Peer Y."/>
            <person name="Proost S."/>
            <person name="Cook D.R."/>
            <person name="Meyers B.C."/>
            <person name="Spannagl M."/>
            <person name="Cheung F."/>
            <person name="De Mita S."/>
            <person name="Krishnakumar V."/>
            <person name="Gundlach H."/>
            <person name="Zhou S."/>
            <person name="Mudge J."/>
            <person name="Bharti A.K."/>
            <person name="Murray J.D."/>
            <person name="Naoumkina M.A."/>
            <person name="Rosen B."/>
            <person name="Silverstein K.A."/>
            <person name="Tang H."/>
            <person name="Rombauts S."/>
            <person name="Zhao P.X."/>
            <person name="Zhou P."/>
            <person name="Barbe V."/>
            <person name="Bardou P."/>
            <person name="Bechner M."/>
            <person name="Bellec A."/>
            <person name="Berger A."/>
            <person name="Berges H."/>
            <person name="Bidwell S."/>
            <person name="Bisseling T."/>
            <person name="Choisne N."/>
            <person name="Couloux A."/>
            <person name="Denny R."/>
            <person name="Deshpande S."/>
            <person name="Dai X."/>
            <person name="Doyle J.J."/>
            <person name="Dudez A.M."/>
            <person name="Farmer A.D."/>
            <person name="Fouteau S."/>
            <person name="Franken C."/>
            <person name="Gibelin C."/>
            <person name="Gish J."/>
            <person name="Goldstein S."/>
            <person name="Gonzalez A.J."/>
            <person name="Green P.J."/>
            <person name="Hallab A."/>
            <person name="Hartog M."/>
            <person name="Hua A."/>
            <person name="Humphray S.J."/>
            <person name="Jeong D.H."/>
            <person name="Jing Y."/>
            <person name="Jocker A."/>
            <person name="Kenton S.M."/>
            <person name="Kim D.J."/>
            <person name="Klee K."/>
            <person name="Lai H."/>
            <person name="Lang C."/>
            <person name="Lin S."/>
            <person name="Macmil S.L."/>
            <person name="Magdelenat G."/>
            <person name="Matthews L."/>
            <person name="McCorrison J."/>
            <person name="Monaghan E.L."/>
            <person name="Mun J.H."/>
            <person name="Najar F.Z."/>
            <person name="Nicholson C."/>
            <person name="Noirot C."/>
            <person name="O'Bleness M."/>
            <person name="Paule C.R."/>
            <person name="Poulain J."/>
            <person name="Prion F."/>
            <person name="Qin B."/>
            <person name="Qu C."/>
            <person name="Retzel E.F."/>
            <person name="Riddle C."/>
            <person name="Sallet E."/>
            <person name="Samain S."/>
            <person name="Samson N."/>
            <person name="Sanders I."/>
            <person name="Saurat O."/>
            <person name="Scarpelli C."/>
            <person name="Schiex T."/>
            <person name="Segurens B."/>
            <person name="Severin A.J."/>
            <person name="Sherrier D.J."/>
            <person name="Shi R."/>
            <person name="Sims S."/>
            <person name="Singer S.R."/>
            <person name="Sinharoy S."/>
            <person name="Sterck L."/>
            <person name="Viollet A."/>
            <person name="Wang B.B."/>
            <person name="Wang K."/>
            <person name="Wang M."/>
            <person name="Wang X."/>
            <person name="Warfsmann J."/>
            <person name="Weissenbach J."/>
            <person name="White D.D."/>
            <person name="White J.D."/>
            <person name="Wiley G.B."/>
            <person name="Wincker P."/>
            <person name="Xing Y."/>
            <person name="Yang L."/>
            <person name="Yao Z."/>
            <person name="Ying F."/>
            <person name="Zhai J."/>
            <person name="Zhou L."/>
            <person name="Zuber A."/>
            <person name="Denarie J."/>
            <person name="Dixon R.A."/>
            <person name="May G.D."/>
            <person name="Schwartz D.C."/>
            <person name="Rogers J."/>
            <person name="Quetier F."/>
            <person name="Town C.D."/>
            <person name="Roe B.A."/>
        </authorList>
    </citation>
    <scope>NUCLEOTIDE SEQUENCE [LARGE SCALE GENOMIC DNA]</scope>
    <source>
        <strain evidence="7">A17</strain>
        <strain evidence="9 10">cv. Jemalong A17</strain>
    </source>
</reference>
<dbReference type="KEGG" id="mtr:11418000"/>
<dbReference type="PROSITE" id="PS50126">
    <property type="entry name" value="S1"/>
    <property type="match status" value="1"/>
</dbReference>
<dbReference type="InterPro" id="IPR024055">
    <property type="entry name" value="TIF2_asu_C"/>
</dbReference>
<feature type="domain" description="S1 motif" evidence="6">
    <location>
        <begin position="18"/>
        <end position="89"/>
    </location>
</feature>
<dbReference type="Pfam" id="PF07541">
    <property type="entry name" value="EIF_2_alpha"/>
    <property type="match status" value="1"/>
</dbReference>
<keyword evidence="2 7" id="KW-0396">Initiation factor</keyword>
<dbReference type="GO" id="GO:0005850">
    <property type="term" value="C:eukaryotic translation initiation factor 2 complex"/>
    <property type="evidence" value="ECO:0000318"/>
    <property type="project" value="GO_Central"/>
</dbReference>
<evidence type="ECO:0000259" key="6">
    <source>
        <dbReference type="PROSITE" id="PS50126"/>
    </source>
</evidence>
<protein>
    <submittedName>
        <fullName evidence="7">Eukaryotic translation initiation factor 2 alpha</fullName>
    </submittedName>
    <submittedName>
        <fullName evidence="8">Putative translation initiation factor 2, alpha subunit, nucleic acid-binding protein</fullName>
    </submittedName>
</protein>
<dbReference type="STRING" id="3880.G7J2B5"/>
<dbReference type="EMBL" id="PSQE01000003">
    <property type="protein sequence ID" value="RHN68446.1"/>
    <property type="molecule type" value="Genomic_DNA"/>
</dbReference>
<evidence type="ECO:0000313" key="9">
    <source>
        <dbReference type="EnsemblPlants" id="AES71220"/>
    </source>
</evidence>
<dbReference type="AlphaFoldDB" id="G7J2B5"/>
<keyword evidence="3" id="KW-0597">Phosphoprotein</keyword>